<protein>
    <recommendedName>
        <fullName evidence="3">GAF domain-containing protein</fullName>
    </recommendedName>
</protein>
<dbReference type="InterPro" id="IPR029016">
    <property type="entry name" value="GAF-like_dom_sf"/>
</dbReference>
<keyword evidence="2" id="KW-1185">Reference proteome</keyword>
<proteinExistence type="predicted"/>
<gene>
    <name evidence="1" type="ORF">FGO68_gene17114</name>
</gene>
<accession>A0A8J8SWB0</accession>
<organism evidence="1 2">
    <name type="scientific">Halteria grandinella</name>
    <dbReference type="NCBI Taxonomy" id="5974"/>
    <lineage>
        <taxon>Eukaryota</taxon>
        <taxon>Sar</taxon>
        <taxon>Alveolata</taxon>
        <taxon>Ciliophora</taxon>
        <taxon>Intramacronucleata</taxon>
        <taxon>Spirotrichea</taxon>
        <taxon>Stichotrichia</taxon>
        <taxon>Sporadotrichida</taxon>
        <taxon>Halteriidae</taxon>
        <taxon>Halteria</taxon>
    </lineage>
</organism>
<evidence type="ECO:0000313" key="2">
    <source>
        <dbReference type="Proteomes" id="UP000785679"/>
    </source>
</evidence>
<dbReference type="SUPFAM" id="SSF55781">
    <property type="entry name" value="GAF domain-like"/>
    <property type="match status" value="1"/>
</dbReference>
<name>A0A8J8SWB0_HALGN</name>
<evidence type="ECO:0008006" key="3">
    <source>
        <dbReference type="Google" id="ProtNLM"/>
    </source>
</evidence>
<reference evidence="1" key="1">
    <citation type="submission" date="2019-06" db="EMBL/GenBank/DDBJ databases">
        <authorList>
            <person name="Zheng W."/>
        </authorList>
    </citation>
    <scope>NUCLEOTIDE SEQUENCE</scope>
    <source>
        <strain evidence="1">QDHG01</strain>
    </source>
</reference>
<dbReference type="Proteomes" id="UP000785679">
    <property type="component" value="Unassembled WGS sequence"/>
</dbReference>
<dbReference type="AlphaFoldDB" id="A0A8J8SWB0"/>
<evidence type="ECO:0000313" key="1">
    <source>
        <dbReference type="EMBL" id="TNV73069.1"/>
    </source>
</evidence>
<dbReference type="OrthoDB" id="6017640at2759"/>
<sequence length="335" mass="38253">MHPAFLKLRDVIDKPDIIKKRNTVVVGVPGQPNPDIVIQKGLSSQTMALMQVEFLMNGKYNQITLSQFEEFILKGFAQTLSLKMQSLVLLSHSQRNRDEIVGIMRLTSELMASKTFQFLIYQVRIQFPSFFGFQTACLLLKDPNANQLLTSQVDSPHPLADRKEDYIFCPSIMGMTGLAIKHQEIQYSNYIHKEQRFNGSVDNQACIIDPYNVMICPIVKYHQTKQNHADSEQSGEILGVIQLMNKNDRAHIIDDDILKFRAINNLLVVAIHSVEEMRTFLDITMEQSSSIGKQRAQVNDMQKMNEQNKVIFNGLTASMHNLSHELRVKKSDLVE</sequence>
<comment type="caution">
    <text evidence="1">The sequence shown here is derived from an EMBL/GenBank/DDBJ whole genome shotgun (WGS) entry which is preliminary data.</text>
</comment>
<dbReference type="EMBL" id="RRYP01019986">
    <property type="protein sequence ID" value="TNV73069.1"/>
    <property type="molecule type" value="Genomic_DNA"/>
</dbReference>
<dbReference type="Gene3D" id="3.30.450.40">
    <property type="match status" value="1"/>
</dbReference>